<feature type="compositionally biased region" description="Low complexity" evidence="5">
    <location>
        <begin position="104"/>
        <end position="117"/>
    </location>
</feature>
<dbReference type="InterPro" id="IPR053242">
    <property type="entry name" value="PAM2-like_domain"/>
</dbReference>
<dbReference type="InterPro" id="IPR002625">
    <property type="entry name" value="Smr_dom"/>
</dbReference>
<dbReference type="GeneID" id="59342693"/>
<evidence type="ECO:0000256" key="2">
    <source>
        <dbReference type="ARBA" id="ARBA00022771"/>
    </source>
</evidence>
<gene>
    <name evidence="8" type="ORF">MIND_00332200</name>
</gene>
<dbReference type="PROSITE" id="PS50103">
    <property type="entry name" value="ZF_C3H1"/>
    <property type="match status" value="2"/>
</dbReference>
<reference evidence="8" key="1">
    <citation type="submission" date="2020-05" db="EMBL/GenBank/DDBJ databases">
        <title>Mycena genomes resolve the evolution of fungal bioluminescence.</title>
        <authorList>
            <person name="Tsai I.J."/>
        </authorList>
    </citation>
    <scope>NUCLEOTIDE SEQUENCE</scope>
    <source>
        <strain evidence="8">171206Taipei</strain>
    </source>
</reference>
<evidence type="ECO:0000256" key="4">
    <source>
        <dbReference type="PROSITE-ProRule" id="PRU00723"/>
    </source>
</evidence>
<dbReference type="Gene3D" id="3.30.1370.110">
    <property type="match status" value="1"/>
</dbReference>
<sequence>MPSARFPHTRAHLLAIARQYKPLPSDVYELEPEEDPRVSPEFVDQVVALLREEREDELKNVLKDAYSLDDEIVESMVLDVMHKHHDDEAGVPFLFLTPTRRPISRPSSRASARLTPSNSAPSSPLGLVFRRPHTPVTSPLVSASTSYITAKNDYSPQSSPVLAHVPQFTASLPASPLSSPRLLNAKASEFKPIPRPLSAASSNPGTLLRAETPSPDMWSHSPLRSNLAIAAPLIPERSLTPSSSLRSSMLLGEDDDDEDPFDPFAAKSLPNAFHSLSVSDQWSTSSNSNSSRSPESMDHLSSHFANTYPDSSESSGFSPPDDTAEIDAAAVLTEGMTPFDVLSSVFGSSLAPSELEDALAANGYDFDRAMAWLVDRAGPAPQSRVQQMGSRVTVVGRGRGQDLRSPPRYVNGRPSPNGNRVCRYFVAGECLRADCRFSHDLERALCRFWLRGTCAKQENCEFLHHLPKDVDMASLSVALRHVPPGTGPLAGMIPVPPPDEFPALDGGKGRRTGYVYDPGRTRFSAAVKKTVSQNDPAMIARREAMGPSADSLYHRSAIVAPRSSPRLKLRPPTLLPTLPTGDSVNNIWELHEMHVYHVPQMRGGGGDGAAAKRFSREGHELNDRMAKEMAGAAAKLVRERVYVAEQAVRSREASWSDDPGDRTVRGRSCGAGLGVILGIASREGGDSKLTPEERTEAMLDLHGLHSNEATEVLEEFLLALEQEHFFGLAYIIVGEEKHTGQDSTRRARLATGVREWIHRWGYAWAEQNGILCVDPLHHGQE</sequence>
<comment type="caution">
    <text evidence="8">The sequence shown here is derived from an EMBL/GenBank/DDBJ whole genome shotgun (WGS) entry which is preliminary data.</text>
</comment>
<dbReference type="CDD" id="cd14279">
    <property type="entry name" value="CUE"/>
    <property type="match status" value="1"/>
</dbReference>
<dbReference type="InterPro" id="IPR036855">
    <property type="entry name" value="Znf_CCCH_sf"/>
</dbReference>
<dbReference type="OrthoDB" id="3247158at2759"/>
<evidence type="ECO:0000256" key="3">
    <source>
        <dbReference type="ARBA" id="ARBA00022833"/>
    </source>
</evidence>
<evidence type="ECO:0000256" key="1">
    <source>
        <dbReference type="ARBA" id="ARBA00022723"/>
    </source>
</evidence>
<dbReference type="Proteomes" id="UP000636479">
    <property type="component" value="Unassembled WGS sequence"/>
</dbReference>
<evidence type="ECO:0000256" key="5">
    <source>
        <dbReference type="SAM" id="MobiDB-lite"/>
    </source>
</evidence>
<keyword evidence="1 4" id="KW-0479">Metal-binding</keyword>
<keyword evidence="2 4" id="KW-0863">Zinc-finger</keyword>
<dbReference type="SUPFAM" id="SSF90229">
    <property type="entry name" value="CCCH zinc finger"/>
    <property type="match status" value="1"/>
</dbReference>
<evidence type="ECO:0000313" key="8">
    <source>
        <dbReference type="EMBL" id="KAF7309612.1"/>
    </source>
</evidence>
<evidence type="ECO:0000259" key="7">
    <source>
        <dbReference type="PROSITE" id="PS50828"/>
    </source>
</evidence>
<keyword evidence="9" id="KW-1185">Reference proteome</keyword>
<feature type="region of interest" description="Disordered" evidence="5">
    <location>
        <begin position="238"/>
        <end position="265"/>
    </location>
</feature>
<dbReference type="SMART" id="SM00356">
    <property type="entry name" value="ZnF_C3H1"/>
    <property type="match status" value="2"/>
</dbReference>
<feature type="domain" description="C3H1-type" evidence="6">
    <location>
        <begin position="440"/>
        <end position="467"/>
    </location>
</feature>
<dbReference type="Gene3D" id="4.10.1000.10">
    <property type="entry name" value="Zinc finger, CCCH-type"/>
    <property type="match status" value="1"/>
</dbReference>
<feature type="region of interest" description="Disordered" evidence="5">
    <location>
        <begin position="193"/>
        <end position="217"/>
    </location>
</feature>
<name>A0A8H6T475_9AGAR</name>
<feature type="region of interest" description="Disordered" evidence="5">
    <location>
        <begin position="104"/>
        <end position="127"/>
    </location>
</feature>
<feature type="domain" description="Smr" evidence="7">
    <location>
        <begin position="699"/>
        <end position="776"/>
    </location>
</feature>
<dbReference type="AlphaFoldDB" id="A0A8H6T475"/>
<dbReference type="GO" id="GO:0008270">
    <property type="term" value="F:zinc ion binding"/>
    <property type="evidence" value="ECO:0007669"/>
    <property type="project" value="UniProtKB-KW"/>
</dbReference>
<feature type="compositionally biased region" description="Low complexity" evidence="5">
    <location>
        <begin position="280"/>
        <end position="294"/>
    </location>
</feature>
<dbReference type="InterPro" id="IPR000571">
    <property type="entry name" value="Znf_CCCH"/>
</dbReference>
<organism evidence="8 9">
    <name type="scientific">Mycena indigotica</name>
    <dbReference type="NCBI Taxonomy" id="2126181"/>
    <lineage>
        <taxon>Eukaryota</taxon>
        <taxon>Fungi</taxon>
        <taxon>Dikarya</taxon>
        <taxon>Basidiomycota</taxon>
        <taxon>Agaricomycotina</taxon>
        <taxon>Agaricomycetes</taxon>
        <taxon>Agaricomycetidae</taxon>
        <taxon>Agaricales</taxon>
        <taxon>Marasmiineae</taxon>
        <taxon>Mycenaceae</taxon>
        <taxon>Mycena</taxon>
    </lineage>
</organism>
<feature type="compositionally biased region" description="Polar residues" evidence="5">
    <location>
        <begin position="303"/>
        <end position="317"/>
    </location>
</feature>
<dbReference type="PANTHER" id="PTHR46651:SF1">
    <property type="entry name" value="SMALL MUTS RELATED FAMILY PROTEIN"/>
    <property type="match status" value="1"/>
</dbReference>
<feature type="zinc finger region" description="C3H1-type" evidence="4">
    <location>
        <begin position="440"/>
        <end position="467"/>
    </location>
</feature>
<feature type="compositionally biased region" description="Acidic residues" evidence="5">
    <location>
        <begin position="252"/>
        <end position="261"/>
    </location>
</feature>
<proteinExistence type="predicted"/>
<dbReference type="PROSITE" id="PS50828">
    <property type="entry name" value="SMR"/>
    <property type="match status" value="1"/>
</dbReference>
<feature type="zinc finger region" description="C3H1-type" evidence="4">
    <location>
        <begin position="416"/>
        <end position="439"/>
    </location>
</feature>
<accession>A0A8H6T475</accession>
<dbReference type="InterPro" id="IPR036063">
    <property type="entry name" value="Smr_dom_sf"/>
</dbReference>
<feature type="compositionally biased region" description="Low complexity" evidence="5">
    <location>
        <begin position="238"/>
        <end position="251"/>
    </location>
</feature>
<feature type="region of interest" description="Disordered" evidence="5">
    <location>
        <begin position="280"/>
        <end position="323"/>
    </location>
</feature>
<protein>
    <submittedName>
        <fullName evidence="8">Uncharacterized protein</fullName>
    </submittedName>
</protein>
<keyword evidence="3 4" id="KW-0862">Zinc</keyword>
<feature type="domain" description="C3H1-type" evidence="6">
    <location>
        <begin position="416"/>
        <end position="439"/>
    </location>
</feature>
<evidence type="ECO:0000259" key="6">
    <source>
        <dbReference type="PROSITE" id="PS50103"/>
    </source>
</evidence>
<dbReference type="SUPFAM" id="SSF160443">
    <property type="entry name" value="SMR domain-like"/>
    <property type="match status" value="1"/>
</dbReference>
<dbReference type="Pfam" id="PF14608">
    <property type="entry name" value="zf-CCCH_2"/>
    <property type="match status" value="2"/>
</dbReference>
<dbReference type="PANTHER" id="PTHR46651">
    <property type="entry name" value="POLYADENYLATE-BINDING PROTEIN-INTERACTING PROTEIN 7"/>
    <property type="match status" value="1"/>
</dbReference>
<dbReference type="RefSeq" id="XP_037223062.1">
    <property type="nucleotide sequence ID" value="XM_037360177.1"/>
</dbReference>
<evidence type="ECO:0000313" key="9">
    <source>
        <dbReference type="Proteomes" id="UP000636479"/>
    </source>
</evidence>
<dbReference type="EMBL" id="JACAZF010000003">
    <property type="protein sequence ID" value="KAF7309612.1"/>
    <property type="molecule type" value="Genomic_DNA"/>
</dbReference>